<dbReference type="Proteomes" id="UP000297245">
    <property type="component" value="Unassembled WGS sequence"/>
</dbReference>
<gene>
    <name evidence="4" type="ORF">K435DRAFT_780752</name>
</gene>
<evidence type="ECO:0000256" key="1">
    <source>
        <dbReference type="SAM" id="MobiDB-lite"/>
    </source>
</evidence>
<dbReference type="InterPro" id="IPR002227">
    <property type="entry name" value="Tyrosinase_Cu-bd"/>
</dbReference>
<feature type="transmembrane region" description="Helical" evidence="2">
    <location>
        <begin position="16"/>
        <end position="34"/>
    </location>
</feature>
<sequence>MCRRLDHSVTYTTTPFFFLVGLASFLPTDPIFLINHGRLDPHSKPRPGAKKYAERN</sequence>
<keyword evidence="5" id="KW-1185">Reference proteome</keyword>
<evidence type="ECO:0000313" key="4">
    <source>
        <dbReference type="EMBL" id="THU91374.1"/>
    </source>
</evidence>
<reference evidence="4 5" key="1">
    <citation type="journal article" date="2019" name="Nat. Ecol. Evol.">
        <title>Megaphylogeny resolves global patterns of mushroom evolution.</title>
        <authorList>
            <person name="Varga T."/>
            <person name="Krizsan K."/>
            <person name="Foldi C."/>
            <person name="Dima B."/>
            <person name="Sanchez-Garcia M."/>
            <person name="Sanchez-Ramirez S."/>
            <person name="Szollosi G.J."/>
            <person name="Szarkandi J.G."/>
            <person name="Papp V."/>
            <person name="Albert L."/>
            <person name="Andreopoulos W."/>
            <person name="Angelini C."/>
            <person name="Antonin V."/>
            <person name="Barry K.W."/>
            <person name="Bougher N.L."/>
            <person name="Buchanan P."/>
            <person name="Buyck B."/>
            <person name="Bense V."/>
            <person name="Catcheside P."/>
            <person name="Chovatia M."/>
            <person name="Cooper J."/>
            <person name="Damon W."/>
            <person name="Desjardin D."/>
            <person name="Finy P."/>
            <person name="Geml J."/>
            <person name="Haridas S."/>
            <person name="Hughes K."/>
            <person name="Justo A."/>
            <person name="Karasinski D."/>
            <person name="Kautmanova I."/>
            <person name="Kiss B."/>
            <person name="Kocsube S."/>
            <person name="Kotiranta H."/>
            <person name="LaButti K.M."/>
            <person name="Lechner B.E."/>
            <person name="Liimatainen K."/>
            <person name="Lipzen A."/>
            <person name="Lukacs Z."/>
            <person name="Mihaltcheva S."/>
            <person name="Morgado L.N."/>
            <person name="Niskanen T."/>
            <person name="Noordeloos M.E."/>
            <person name="Ohm R.A."/>
            <person name="Ortiz-Santana B."/>
            <person name="Ovrebo C."/>
            <person name="Racz N."/>
            <person name="Riley R."/>
            <person name="Savchenko A."/>
            <person name="Shiryaev A."/>
            <person name="Soop K."/>
            <person name="Spirin V."/>
            <person name="Szebenyi C."/>
            <person name="Tomsovsky M."/>
            <person name="Tulloss R.E."/>
            <person name="Uehling J."/>
            <person name="Grigoriev I.V."/>
            <person name="Vagvolgyi C."/>
            <person name="Papp T."/>
            <person name="Martin F.M."/>
            <person name="Miettinen O."/>
            <person name="Hibbett D.S."/>
            <person name="Nagy L.G."/>
        </authorList>
    </citation>
    <scope>NUCLEOTIDE SEQUENCE [LARGE SCALE GENOMIC DNA]</scope>
    <source>
        <strain evidence="4 5">CBS 962.96</strain>
    </source>
</reference>
<feature type="region of interest" description="Disordered" evidence="1">
    <location>
        <begin position="37"/>
        <end position="56"/>
    </location>
</feature>
<dbReference type="PROSITE" id="PS00498">
    <property type="entry name" value="TYROSINASE_2"/>
    <property type="match status" value="1"/>
</dbReference>
<dbReference type="GO" id="GO:0016491">
    <property type="term" value="F:oxidoreductase activity"/>
    <property type="evidence" value="ECO:0007669"/>
    <property type="project" value="InterPro"/>
</dbReference>
<keyword evidence="2" id="KW-1133">Transmembrane helix</keyword>
<evidence type="ECO:0000256" key="2">
    <source>
        <dbReference type="SAM" id="Phobius"/>
    </source>
</evidence>
<feature type="domain" description="Tyrosinase copper-binding" evidence="3">
    <location>
        <begin position="29"/>
        <end position="40"/>
    </location>
</feature>
<keyword evidence="2" id="KW-0812">Transmembrane</keyword>
<accession>A0A4S8LPW4</accession>
<protein>
    <recommendedName>
        <fullName evidence="3">Tyrosinase copper-binding domain-containing protein</fullName>
    </recommendedName>
</protein>
<evidence type="ECO:0000313" key="5">
    <source>
        <dbReference type="Proteomes" id="UP000297245"/>
    </source>
</evidence>
<dbReference type="AlphaFoldDB" id="A0A4S8LPW4"/>
<evidence type="ECO:0000259" key="3">
    <source>
        <dbReference type="PROSITE" id="PS00498"/>
    </source>
</evidence>
<organism evidence="4 5">
    <name type="scientific">Dendrothele bispora (strain CBS 962.96)</name>
    <dbReference type="NCBI Taxonomy" id="1314807"/>
    <lineage>
        <taxon>Eukaryota</taxon>
        <taxon>Fungi</taxon>
        <taxon>Dikarya</taxon>
        <taxon>Basidiomycota</taxon>
        <taxon>Agaricomycotina</taxon>
        <taxon>Agaricomycetes</taxon>
        <taxon>Agaricomycetidae</taxon>
        <taxon>Agaricales</taxon>
        <taxon>Agaricales incertae sedis</taxon>
        <taxon>Dendrothele</taxon>
    </lineage>
</organism>
<name>A0A4S8LPW4_DENBC</name>
<keyword evidence="2" id="KW-0472">Membrane</keyword>
<dbReference type="EMBL" id="ML179307">
    <property type="protein sequence ID" value="THU91374.1"/>
    <property type="molecule type" value="Genomic_DNA"/>
</dbReference>
<proteinExistence type="predicted"/>